<feature type="transmembrane region" description="Helical" evidence="10">
    <location>
        <begin position="210"/>
        <end position="228"/>
    </location>
</feature>
<dbReference type="CDD" id="cd01665">
    <property type="entry name" value="Cyt_c_Oxidase_III"/>
    <property type="match status" value="1"/>
</dbReference>
<dbReference type="InterPro" id="IPR000298">
    <property type="entry name" value="Cyt_c_oxidase-like_su3"/>
</dbReference>
<evidence type="ECO:0000256" key="5">
    <source>
        <dbReference type="ARBA" id="ARBA00022967"/>
    </source>
</evidence>
<keyword evidence="5" id="KW-1278">Translocase</keyword>
<feature type="transmembrane region" description="Helical" evidence="10">
    <location>
        <begin position="76"/>
        <end position="96"/>
    </location>
</feature>
<feature type="transmembrane region" description="Helical" evidence="10">
    <location>
        <begin position="116"/>
        <end position="139"/>
    </location>
</feature>
<evidence type="ECO:0000313" key="12">
    <source>
        <dbReference type="EMBL" id="GGX64511.1"/>
    </source>
</evidence>
<dbReference type="EC" id="7.1.1.9" evidence="3"/>
<feature type="transmembrane region" description="Helical" evidence="10">
    <location>
        <begin position="296"/>
        <end position="316"/>
    </location>
</feature>
<dbReference type="Gene3D" id="1.20.120.80">
    <property type="entry name" value="Cytochrome c oxidase, subunit III, four-helix bundle"/>
    <property type="match status" value="1"/>
</dbReference>
<dbReference type="InterPro" id="IPR035973">
    <property type="entry name" value="Cyt_c_oxidase_su3-like_sf"/>
</dbReference>
<dbReference type="RefSeq" id="WP_189583076.1">
    <property type="nucleotide sequence ID" value="NZ_BMYV01000001.1"/>
</dbReference>
<evidence type="ECO:0000259" key="11">
    <source>
        <dbReference type="PROSITE" id="PS50253"/>
    </source>
</evidence>
<evidence type="ECO:0000256" key="1">
    <source>
        <dbReference type="ARBA" id="ARBA00004141"/>
    </source>
</evidence>
<dbReference type="Proteomes" id="UP000600865">
    <property type="component" value="Unassembled WGS sequence"/>
</dbReference>
<dbReference type="Gene3D" id="1.10.287.70">
    <property type="match status" value="1"/>
</dbReference>
<dbReference type="InterPro" id="IPR024791">
    <property type="entry name" value="Cyt_c/ubiquinol_Oxase_su3"/>
</dbReference>
<dbReference type="GO" id="GO:0019646">
    <property type="term" value="P:aerobic electron transport chain"/>
    <property type="evidence" value="ECO:0007669"/>
    <property type="project" value="InterPro"/>
</dbReference>
<evidence type="ECO:0000256" key="7">
    <source>
        <dbReference type="ARBA" id="ARBA00023136"/>
    </source>
</evidence>
<dbReference type="InterPro" id="IPR033945">
    <property type="entry name" value="Cyt_c_oxase_su3_dom"/>
</dbReference>
<dbReference type="PANTHER" id="PTHR11403:SF7">
    <property type="entry name" value="CYTOCHROME C OXIDASE SUBUNIT 3"/>
    <property type="match status" value="1"/>
</dbReference>
<evidence type="ECO:0000256" key="4">
    <source>
        <dbReference type="ARBA" id="ARBA00022692"/>
    </source>
</evidence>
<evidence type="ECO:0000256" key="10">
    <source>
        <dbReference type="SAM" id="Phobius"/>
    </source>
</evidence>
<dbReference type="SUPFAM" id="SSF81452">
    <property type="entry name" value="Cytochrome c oxidase subunit III-like"/>
    <property type="match status" value="1"/>
</dbReference>
<keyword evidence="4 10" id="KW-0812">Transmembrane</keyword>
<dbReference type="AlphaFoldDB" id="A0A918NEG6"/>
<dbReference type="PANTHER" id="PTHR11403">
    <property type="entry name" value="CYTOCHROME C OXIDASE SUBUNIT III"/>
    <property type="match status" value="1"/>
</dbReference>
<dbReference type="EMBL" id="BMYV01000001">
    <property type="protein sequence ID" value="GGX64511.1"/>
    <property type="molecule type" value="Genomic_DNA"/>
</dbReference>
<evidence type="ECO:0000256" key="6">
    <source>
        <dbReference type="ARBA" id="ARBA00022989"/>
    </source>
</evidence>
<organism evidence="12 13">
    <name type="scientific">Litorimonas cladophorae</name>
    <dbReference type="NCBI Taxonomy" id="1220491"/>
    <lineage>
        <taxon>Bacteria</taxon>
        <taxon>Pseudomonadati</taxon>
        <taxon>Pseudomonadota</taxon>
        <taxon>Alphaproteobacteria</taxon>
        <taxon>Maricaulales</taxon>
        <taxon>Robiginitomaculaceae</taxon>
    </lineage>
</organism>
<dbReference type="GO" id="GO:0004129">
    <property type="term" value="F:cytochrome-c oxidase activity"/>
    <property type="evidence" value="ECO:0007669"/>
    <property type="project" value="UniProtKB-EC"/>
</dbReference>
<name>A0A918NEG6_9PROT</name>
<comment type="caution">
    <text evidence="12">The sequence shown here is derived from an EMBL/GenBank/DDBJ whole genome shotgun (WGS) entry which is preliminary data.</text>
</comment>
<comment type="similarity">
    <text evidence="2">Belongs to the cytochrome c oxidase subunit 3 family.</text>
</comment>
<keyword evidence="13" id="KW-1185">Reference proteome</keyword>
<evidence type="ECO:0000256" key="3">
    <source>
        <dbReference type="ARBA" id="ARBA00012949"/>
    </source>
</evidence>
<gene>
    <name evidence="12" type="primary">coxC</name>
    <name evidence="12" type="ORF">GCM10011309_13380</name>
</gene>
<sequence length="319" mass="35760">MAGHAVEHDYHLIPPSPWPFLSGLAALVWGFGMVVFFAGLVPRTGESPMLEFFFSKGLDSLQDSYRPVADKVGADGGWILLVLGTLFAAYVMFGWWKDVAAESRAGDHTPVVDIGLRYGMIMFIMQEAMFFVGWFWMFFELGLFHKMRAGWNTDVLENAGAYADSMAPGIKGVEPWNLPLMNTIILLLSGTTVTWAHHALIHNDRKGAKWGLGLTVALGLLFTFVQGYEYLELFHERTEGHPWISTDAFGSAFFMATGFHGLHVLIGTIFLAVMFLRLSKGGLRPEKHFGLEAAAWYWHFVDVVWLFLFAFVYIIFAVG</sequence>
<dbReference type="PROSITE" id="PS50253">
    <property type="entry name" value="COX3"/>
    <property type="match status" value="1"/>
</dbReference>
<comment type="subcellular location">
    <subcellularLocation>
        <location evidence="1">Membrane</location>
        <topology evidence="1">Multi-pass membrane protein</topology>
    </subcellularLocation>
</comment>
<evidence type="ECO:0000256" key="9">
    <source>
        <dbReference type="ARBA" id="ARBA00031625"/>
    </source>
</evidence>
<evidence type="ECO:0000256" key="8">
    <source>
        <dbReference type="ARBA" id="ARBA00031400"/>
    </source>
</evidence>
<protein>
    <recommendedName>
        <fullName evidence="3">cytochrome-c oxidase</fullName>
        <ecNumber evidence="3">7.1.1.9</ecNumber>
    </recommendedName>
    <alternativeName>
        <fullName evidence="8">Cytochrome aa3 subunit 3</fullName>
    </alternativeName>
    <alternativeName>
        <fullName evidence="9">Cytochrome c oxidase polypeptide III</fullName>
    </alternativeName>
</protein>
<feature type="domain" description="Heme-copper oxidase subunit III family profile" evidence="11">
    <location>
        <begin position="6"/>
        <end position="317"/>
    </location>
</feature>
<dbReference type="InterPro" id="IPR013833">
    <property type="entry name" value="Cyt_c_oxidase_su3_a-hlx"/>
</dbReference>
<proteinExistence type="inferred from homology"/>
<evidence type="ECO:0000256" key="2">
    <source>
        <dbReference type="ARBA" id="ARBA00010581"/>
    </source>
</evidence>
<feature type="transmembrane region" description="Helical" evidence="10">
    <location>
        <begin position="248"/>
        <end position="276"/>
    </location>
</feature>
<keyword evidence="7 10" id="KW-0472">Membrane</keyword>
<feature type="transmembrane region" description="Helical" evidence="10">
    <location>
        <begin position="20"/>
        <end position="41"/>
    </location>
</feature>
<accession>A0A918NEG6</accession>
<reference evidence="12 13" key="1">
    <citation type="journal article" date="2014" name="Int. J. Syst. Evol. Microbiol.">
        <title>Complete genome sequence of Corynebacterium casei LMG S-19264T (=DSM 44701T), isolated from a smear-ripened cheese.</title>
        <authorList>
            <consortium name="US DOE Joint Genome Institute (JGI-PGF)"/>
            <person name="Walter F."/>
            <person name="Albersmeier A."/>
            <person name="Kalinowski J."/>
            <person name="Ruckert C."/>
        </authorList>
    </citation>
    <scope>NUCLEOTIDE SEQUENCE [LARGE SCALE GENOMIC DNA]</scope>
    <source>
        <strain evidence="12 13">KCTC 23968</strain>
    </source>
</reference>
<dbReference type="GO" id="GO:0016020">
    <property type="term" value="C:membrane"/>
    <property type="evidence" value="ECO:0007669"/>
    <property type="project" value="UniProtKB-SubCell"/>
</dbReference>
<evidence type="ECO:0000313" key="13">
    <source>
        <dbReference type="Proteomes" id="UP000600865"/>
    </source>
</evidence>
<keyword evidence="6 10" id="KW-1133">Transmembrane helix</keyword>
<dbReference type="Pfam" id="PF00510">
    <property type="entry name" value="COX3"/>
    <property type="match status" value="1"/>
</dbReference>